<reference evidence="3" key="1">
    <citation type="submission" date="2017-01" db="EMBL/GenBank/DDBJ databases">
        <authorList>
            <person name="Varghese N."/>
            <person name="Submissions S."/>
        </authorList>
    </citation>
    <scope>NUCLEOTIDE SEQUENCE [LARGE SCALE GENOMIC DNA]</scope>
    <source>
        <strain evidence="3">CGMCC 1.7737</strain>
    </source>
</reference>
<evidence type="ECO:0000313" key="2">
    <source>
        <dbReference type="EMBL" id="SIR98648.1"/>
    </source>
</evidence>
<keyword evidence="1" id="KW-0472">Membrane</keyword>
<evidence type="ECO:0000313" key="3">
    <source>
        <dbReference type="Proteomes" id="UP000186914"/>
    </source>
</evidence>
<dbReference type="AlphaFoldDB" id="A0A1N7FDZ9"/>
<name>A0A1N7FDZ9_9EURY</name>
<protein>
    <submittedName>
        <fullName evidence="2">Uncharacterized protein</fullName>
    </submittedName>
</protein>
<dbReference type="Proteomes" id="UP000186914">
    <property type="component" value="Unassembled WGS sequence"/>
</dbReference>
<proteinExistence type="predicted"/>
<organism evidence="2 3">
    <name type="scientific">Haladaptatus litoreus</name>
    <dbReference type="NCBI Taxonomy" id="553468"/>
    <lineage>
        <taxon>Archaea</taxon>
        <taxon>Methanobacteriati</taxon>
        <taxon>Methanobacteriota</taxon>
        <taxon>Stenosarchaea group</taxon>
        <taxon>Halobacteria</taxon>
        <taxon>Halobacteriales</taxon>
        <taxon>Haladaptataceae</taxon>
        <taxon>Haladaptatus</taxon>
    </lineage>
</organism>
<dbReference type="EMBL" id="FTNO01000008">
    <property type="protein sequence ID" value="SIR98648.1"/>
    <property type="molecule type" value="Genomic_DNA"/>
</dbReference>
<keyword evidence="1" id="KW-1133">Transmembrane helix</keyword>
<evidence type="ECO:0000256" key="1">
    <source>
        <dbReference type="SAM" id="Phobius"/>
    </source>
</evidence>
<keyword evidence="3" id="KW-1185">Reference proteome</keyword>
<sequence length="94" mass="10284">MFFPRTKMIEVIECCMRSNSSTSRENTSRPAIVNPQLFAFVAFLALLMVAVDLAGFDLLGIETLSDAVIQFIGIVVSGYLGLTLADVLWARLLA</sequence>
<feature type="transmembrane region" description="Helical" evidence="1">
    <location>
        <begin position="37"/>
        <end position="56"/>
    </location>
</feature>
<accession>A0A1N7FDZ9</accession>
<gene>
    <name evidence="2" type="ORF">SAMN05421858_4996</name>
</gene>
<keyword evidence="1" id="KW-0812">Transmembrane</keyword>
<feature type="transmembrane region" description="Helical" evidence="1">
    <location>
        <begin position="68"/>
        <end position="89"/>
    </location>
</feature>